<dbReference type="InterPro" id="IPR001296">
    <property type="entry name" value="Glyco_trans_1"/>
</dbReference>
<sequence>MESDEQSQTVLYISYTGLLEPLGQSQVYRYLQELSDDHNIVLVTYENPEDKADTERFESLKADVSETGIEWHPLTYHSSPTLPATVWDLTTGFGVAARAIRNNDIDIVHTRSYVPSVLGLLCKRVFGTKFVFDMRGFWADERVDGGMWEEDSRLYRSAKWFETQFFENADVVVSLTEAGIDAIQGFDHVDTSETRFEMIPTCVDTGLFTPQHERRQDEFVLGYVGSVGTWYLFDDVLECFELLRERRPDSQLRILNQGDHDYVYDRLAAFDIDESAVTVEAVEHDEVPTEMNKMDAGIFFYTPTFSKKGTSPTKMGEFLACGLPCLSNAAVGDVESILEENGVGVALESFDTEAKRAAIERLVELSTAPATAARCRQVAESYYALEAGVRDYDEIYRTVVADG</sequence>
<keyword evidence="6" id="KW-1185">Reference proteome</keyword>
<dbReference type="Proteomes" id="UP001320972">
    <property type="component" value="Unassembled WGS sequence"/>
</dbReference>
<protein>
    <submittedName>
        <fullName evidence="5">Glycosyltransferase family 4 protein</fullName>
    </submittedName>
</protein>
<evidence type="ECO:0000259" key="3">
    <source>
        <dbReference type="Pfam" id="PF00534"/>
    </source>
</evidence>
<evidence type="ECO:0000313" key="5">
    <source>
        <dbReference type="EMBL" id="MCU4974997.1"/>
    </source>
</evidence>
<evidence type="ECO:0000259" key="4">
    <source>
        <dbReference type="Pfam" id="PF13439"/>
    </source>
</evidence>
<dbReference type="RefSeq" id="WP_338008876.1">
    <property type="nucleotide sequence ID" value="NZ_JAOPKB010000015.1"/>
</dbReference>
<dbReference type="Gene3D" id="3.40.50.2000">
    <property type="entry name" value="Glycogen Phosphorylase B"/>
    <property type="match status" value="2"/>
</dbReference>
<feature type="domain" description="Glycosyltransferase subfamily 4-like N-terminal" evidence="4">
    <location>
        <begin position="26"/>
        <end position="205"/>
    </location>
</feature>
<name>A0ABT2QJA9_9EURY</name>
<dbReference type="CDD" id="cd03794">
    <property type="entry name" value="GT4_WbuB-like"/>
    <property type="match status" value="1"/>
</dbReference>
<dbReference type="InterPro" id="IPR028098">
    <property type="entry name" value="Glyco_trans_4-like_N"/>
</dbReference>
<evidence type="ECO:0000256" key="1">
    <source>
        <dbReference type="ARBA" id="ARBA00022676"/>
    </source>
</evidence>
<proteinExistence type="predicted"/>
<keyword evidence="1" id="KW-0328">Glycosyltransferase</keyword>
<reference evidence="5 6" key="1">
    <citation type="submission" date="2022-09" db="EMBL/GenBank/DDBJ databases">
        <title>Enrichment on poylsaccharides allowed isolation of novel metabolic and taxonomic groups of Haloarchaea.</title>
        <authorList>
            <person name="Sorokin D.Y."/>
            <person name="Elcheninov A.G."/>
            <person name="Khizhniak T.V."/>
            <person name="Kolganova T.V."/>
            <person name="Kublanov I.V."/>
        </authorList>
    </citation>
    <scope>NUCLEOTIDE SEQUENCE [LARGE SCALE GENOMIC DNA]</scope>
    <source>
        <strain evidence="5 6">AArc-m2/3/4</strain>
    </source>
</reference>
<dbReference type="PANTHER" id="PTHR12526">
    <property type="entry name" value="GLYCOSYLTRANSFERASE"/>
    <property type="match status" value="1"/>
</dbReference>
<dbReference type="Pfam" id="PF00534">
    <property type="entry name" value="Glycos_transf_1"/>
    <property type="match status" value="1"/>
</dbReference>
<dbReference type="EMBL" id="JAOPKB010000015">
    <property type="protein sequence ID" value="MCU4974997.1"/>
    <property type="molecule type" value="Genomic_DNA"/>
</dbReference>
<dbReference type="SUPFAM" id="SSF53756">
    <property type="entry name" value="UDP-Glycosyltransferase/glycogen phosphorylase"/>
    <property type="match status" value="1"/>
</dbReference>
<comment type="caution">
    <text evidence="5">The sequence shown here is derived from an EMBL/GenBank/DDBJ whole genome shotgun (WGS) entry which is preliminary data.</text>
</comment>
<accession>A0ABT2QJA9</accession>
<feature type="domain" description="Glycosyl transferase family 1" evidence="3">
    <location>
        <begin position="211"/>
        <end position="375"/>
    </location>
</feature>
<evidence type="ECO:0000256" key="2">
    <source>
        <dbReference type="ARBA" id="ARBA00022679"/>
    </source>
</evidence>
<dbReference type="Pfam" id="PF13439">
    <property type="entry name" value="Glyco_transf_4"/>
    <property type="match status" value="1"/>
</dbReference>
<evidence type="ECO:0000313" key="6">
    <source>
        <dbReference type="Proteomes" id="UP001320972"/>
    </source>
</evidence>
<keyword evidence="2" id="KW-0808">Transferase</keyword>
<gene>
    <name evidence="5" type="ORF">OB955_20000</name>
</gene>
<organism evidence="5 6">
    <name type="scientific">Natronoglomus mannanivorans</name>
    <dbReference type="NCBI Taxonomy" id="2979990"/>
    <lineage>
        <taxon>Archaea</taxon>
        <taxon>Methanobacteriati</taxon>
        <taxon>Methanobacteriota</taxon>
        <taxon>Stenosarchaea group</taxon>
        <taxon>Halobacteria</taxon>
        <taxon>Halobacteriales</taxon>
        <taxon>Natrialbaceae</taxon>
        <taxon>Natronoglomus</taxon>
    </lineage>
</organism>
<dbReference type="PANTHER" id="PTHR12526:SF629">
    <property type="entry name" value="TEICHURONIC ACID BIOSYNTHESIS GLYCOSYLTRANSFERASE TUAH-RELATED"/>
    <property type="match status" value="1"/>
</dbReference>